<keyword evidence="4" id="KW-1185">Reference proteome</keyword>
<dbReference type="InterPro" id="IPR046960">
    <property type="entry name" value="PPR_At4g14850-like_plant"/>
</dbReference>
<evidence type="ECO:0000313" key="4">
    <source>
        <dbReference type="Proteomes" id="UP000554482"/>
    </source>
</evidence>
<dbReference type="OrthoDB" id="185373at2759"/>
<dbReference type="Gene3D" id="1.25.40.10">
    <property type="entry name" value="Tetratricopeptide repeat domain"/>
    <property type="match status" value="1"/>
</dbReference>
<dbReference type="PANTHER" id="PTHR47926:SF533">
    <property type="entry name" value="DYW DOMAIN-CONTAINING PROTEIN"/>
    <property type="match status" value="1"/>
</dbReference>
<dbReference type="AlphaFoldDB" id="A0A7J6VV41"/>
<feature type="repeat" description="PPR" evidence="2">
    <location>
        <begin position="86"/>
        <end position="120"/>
    </location>
</feature>
<evidence type="ECO:0000256" key="1">
    <source>
        <dbReference type="ARBA" id="ARBA00022737"/>
    </source>
</evidence>
<dbReference type="GO" id="GO:0009451">
    <property type="term" value="P:RNA modification"/>
    <property type="evidence" value="ECO:0007669"/>
    <property type="project" value="InterPro"/>
</dbReference>
<dbReference type="Proteomes" id="UP000554482">
    <property type="component" value="Unassembled WGS sequence"/>
</dbReference>
<accession>A0A7J6VV41</accession>
<reference evidence="3 4" key="1">
    <citation type="submission" date="2020-06" db="EMBL/GenBank/DDBJ databases">
        <title>Transcriptomic and genomic resources for Thalictrum thalictroides and T. hernandezii: Facilitating candidate gene discovery in an emerging model plant lineage.</title>
        <authorList>
            <person name="Arias T."/>
            <person name="Riano-Pachon D.M."/>
            <person name="Di Stilio V.S."/>
        </authorList>
    </citation>
    <scope>NUCLEOTIDE SEQUENCE [LARGE SCALE GENOMIC DNA]</scope>
    <source>
        <strain evidence="4">cv. WT478/WT964</strain>
        <tissue evidence="3">Leaves</tissue>
    </source>
</reference>
<dbReference type="InterPro" id="IPR011990">
    <property type="entry name" value="TPR-like_helical_dom_sf"/>
</dbReference>
<dbReference type="NCBIfam" id="TIGR00756">
    <property type="entry name" value="PPR"/>
    <property type="match status" value="1"/>
</dbReference>
<name>A0A7J6VV41_THATH</name>
<sequence length="138" mass="16150">MTYISTTLSSLRRQITKFEYPNQQFLSLIQSCKSMNELKQIHAQIIRSDHLSNTFLATKLLEFCAISTRNNIDYALRVFCQIDKPNDYTWTTMIRSFVNIKHPKKAIEFYSLMISQGVEANKFTFIFVLKAYSLIPSF</sequence>
<evidence type="ECO:0000313" key="3">
    <source>
        <dbReference type="EMBL" id="KAF5188964.1"/>
    </source>
</evidence>
<evidence type="ECO:0000256" key="2">
    <source>
        <dbReference type="PROSITE-ProRule" id="PRU00708"/>
    </source>
</evidence>
<dbReference type="PROSITE" id="PS51375">
    <property type="entry name" value="PPR"/>
    <property type="match status" value="1"/>
</dbReference>
<dbReference type="GO" id="GO:0003723">
    <property type="term" value="F:RNA binding"/>
    <property type="evidence" value="ECO:0007669"/>
    <property type="project" value="InterPro"/>
</dbReference>
<proteinExistence type="predicted"/>
<keyword evidence="1" id="KW-0677">Repeat</keyword>
<protein>
    <submittedName>
        <fullName evidence="3">Pentatricopeptide repeat-containing protein</fullName>
    </submittedName>
</protein>
<comment type="caution">
    <text evidence="3">The sequence shown here is derived from an EMBL/GenBank/DDBJ whole genome shotgun (WGS) entry which is preliminary data.</text>
</comment>
<organism evidence="3 4">
    <name type="scientific">Thalictrum thalictroides</name>
    <name type="common">Rue-anemone</name>
    <name type="synonym">Anemone thalictroides</name>
    <dbReference type="NCBI Taxonomy" id="46969"/>
    <lineage>
        <taxon>Eukaryota</taxon>
        <taxon>Viridiplantae</taxon>
        <taxon>Streptophyta</taxon>
        <taxon>Embryophyta</taxon>
        <taxon>Tracheophyta</taxon>
        <taxon>Spermatophyta</taxon>
        <taxon>Magnoliopsida</taxon>
        <taxon>Ranunculales</taxon>
        <taxon>Ranunculaceae</taxon>
        <taxon>Thalictroideae</taxon>
        <taxon>Thalictrum</taxon>
    </lineage>
</organism>
<dbReference type="PANTHER" id="PTHR47926">
    <property type="entry name" value="PENTATRICOPEPTIDE REPEAT-CONTAINING PROTEIN"/>
    <property type="match status" value="1"/>
</dbReference>
<dbReference type="Pfam" id="PF13041">
    <property type="entry name" value="PPR_2"/>
    <property type="match status" value="1"/>
</dbReference>
<dbReference type="EMBL" id="JABWDY010026115">
    <property type="protein sequence ID" value="KAF5188964.1"/>
    <property type="molecule type" value="Genomic_DNA"/>
</dbReference>
<dbReference type="InterPro" id="IPR002885">
    <property type="entry name" value="PPR_rpt"/>
</dbReference>
<gene>
    <name evidence="3" type="ORF">FRX31_021448</name>
</gene>